<reference evidence="8 9" key="1">
    <citation type="journal article" date="2011" name="J. Bacteriol.">
        <title>Genome sequence of the verrucomicrobium Opitutus terrae PB90-1, an abundant inhabitant of rice paddy soil ecosystems.</title>
        <authorList>
            <person name="van Passel M.W."/>
            <person name="Kant R."/>
            <person name="Palva A."/>
            <person name="Copeland A."/>
            <person name="Lucas S."/>
            <person name="Lapidus A."/>
            <person name="Glavina del Rio T."/>
            <person name="Pitluck S."/>
            <person name="Goltsman E."/>
            <person name="Clum A."/>
            <person name="Sun H."/>
            <person name="Schmutz J."/>
            <person name="Larimer F.W."/>
            <person name="Land M.L."/>
            <person name="Hauser L."/>
            <person name="Kyrpides N."/>
            <person name="Mikhailova N."/>
            <person name="Richardson P.P."/>
            <person name="Janssen P.H."/>
            <person name="de Vos W.M."/>
            <person name="Smidt H."/>
        </authorList>
    </citation>
    <scope>NUCLEOTIDE SEQUENCE [LARGE SCALE GENOMIC DNA]</scope>
    <source>
        <strain evidence="9">DSM 11246 / JCM 15787 / PB90-1</strain>
    </source>
</reference>
<dbReference type="Proteomes" id="UP000007013">
    <property type="component" value="Chromosome"/>
</dbReference>
<dbReference type="SUPFAM" id="SSF88946">
    <property type="entry name" value="Sigma2 domain of RNA polymerase sigma factors"/>
    <property type="match status" value="1"/>
</dbReference>
<feature type="transmembrane region" description="Helical" evidence="5">
    <location>
        <begin position="281"/>
        <end position="303"/>
    </location>
</feature>
<sequence>MPPLLPASATVLPDEQLVARTQAGDRDAFRRIVERYQSLICSLAYNATGNLAESEDFAQETFLAGWRQIAQLREPAKLRSWLCGIARNLINNRRRRLAAQPWPAAAGTGHQELVAPDPSPSDAAIQREQEAILWQALERIPADYRQPLILFYRAHRSIEVVARDLELSEDVVRQRLSRGRKLLQREVLAFVEGTLARTAPGAMFTTSVMASLPLLAATSLTSAGMGGAAAQWTGAGLGGKLLLAFNVVAGPLLGIAAAWLGVRESFREADSSDERRLVKRYYLTIATGTVLFTLASIPLNNWAKAGGGFNPTPMLFWLALLLSYVGGVAVLATRLVRKQNRLRAIVTALAPQPAQPAATVAHEYRSRWTLLGLPLVHVRLTRRADGLERPAVGWIAIGNCAFGLLFAWGGIAAGLVSGGGISVGIVSIAAVSLGGFAIGGLAIGFCAIGGVAVGAIAAGAFAFGWIGAEGRYAIAREFALGLHAAAAHANDAEARQFFAGRPWVDLHTWVGQALLSLVWLPAVFVIWQSLPRFRRS</sequence>
<organism evidence="8 9">
    <name type="scientific">Opitutus terrae (strain DSM 11246 / JCM 15787 / PB90-1)</name>
    <dbReference type="NCBI Taxonomy" id="452637"/>
    <lineage>
        <taxon>Bacteria</taxon>
        <taxon>Pseudomonadati</taxon>
        <taxon>Verrucomicrobiota</taxon>
        <taxon>Opitutia</taxon>
        <taxon>Opitutales</taxon>
        <taxon>Opitutaceae</taxon>
        <taxon>Opitutus</taxon>
    </lineage>
</organism>
<keyword evidence="5" id="KW-0472">Membrane</keyword>
<dbReference type="Pfam" id="PF04542">
    <property type="entry name" value="Sigma70_r2"/>
    <property type="match status" value="1"/>
</dbReference>
<dbReference type="HOGENOM" id="CLU_480497_0_0_0"/>
<name>B1ZX21_OPITP</name>
<keyword evidence="4" id="KW-0804">Transcription</keyword>
<evidence type="ECO:0000256" key="5">
    <source>
        <dbReference type="SAM" id="Phobius"/>
    </source>
</evidence>
<feature type="transmembrane region" description="Helical" evidence="5">
    <location>
        <begin position="509"/>
        <end position="527"/>
    </location>
</feature>
<comment type="similarity">
    <text evidence="1">Belongs to the sigma-70 factor family. ECF subfamily.</text>
</comment>
<dbReference type="STRING" id="452637.Oter_1849"/>
<proteinExistence type="inferred from homology"/>
<feature type="transmembrane region" description="Helical" evidence="5">
    <location>
        <begin position="391"/>
        <end position="413"/>
    </location>
</feature>
<dbReference type="GO" id="GO:0006352">
    <property type="term" value="P:DNA-templated transcription initiation"/>
    <property type="evidence" value="ECO:0007669"/>
    <property type="project" value="InterPro"/>
</dbReference>
<dbReference type="RefSeq" id="WP_012374669.1">
    <property type="nucleotide sequence ID" value="NC_010571.1"/>
</dbReference>
<keyword evidence="3" id="KW-0731">Sigma factor</keyword>
<dbReference type="PANTHER" id="PTHR43133:SF51">
    <property type="entry name" value="RNA POLYMERASE SIGMA FACTOR"/>
    <property type="match status" value="1"/>
</dbReference>
<dbReference type="InterPro" id="IPR036388">
    <property type="entry name" value="WH-like_DNA-bd_sf"/>
</dbReference>
<evidence type="ECO:0000259" key="6">
    <source>
        <dbReference type="Pfam" id="PF04542"/>
    </source>
</evidence>
<dbReference type="InterPro" id="IPR013325">
    <property type="entry name" value="RNA_pol_sigma_r2"/>
</dbReference>
<dbReference type="NCBIfam" id="TIGR02937">
    <property type="entry name" value="sigma70-ECF"/>
    <property type="match status" value="1"/>
</dbReference>
<feature type="transmembrane region" description="Helical" evidence="5">
    <location>
        <begin position="445"/>
        <end position="466"/>
    </location>
</feature>
<keyword evidence="5" id="KW-1133">Transmembrane helix</keyword>
<dbReference type="SUPFAM" id="SSF88659">
    <property type="entry name" value="Sigma3 and sigma4 domains of RNA polymerase sigma factors"/>
    <property type="match status" value="1"/>
</dbReference>
<accession>B1ZX21</accession>
<evidence type="ECO:0000256" key="2">
    <source>
        <dbReference type="ARBA" id="ARBA00023015"/>
    </source>
</evidence>
<dbReference type="GO" id="GO:0003677">
    <property type="term" value="F:DNA binding"/>
    <property type="evidence" value="ECO:0007669"/>
    <property type="project" value="InterPro"/>
</dbReference>
<dbReference type="AlphaFoldDB" id="B1ZX21"/>
<dbReference type="eggNOG" id="COG1595">
    <property type="taxonomic scope" value="Bacteria"/>
</dbReference>
<dbReference type="EMBL" id="CP001032">
    <property type="protein sequence ID" value="ACB75132.1"/>
    <property type="molecule type" value="Genomic_DNA"/>
</dbReference>
<dbReference type="OrthoDB" id="5757196at2"/>
<evidence type="ECO:0000256" key="4">
    <source>
        <dbReference type="ARBA" id="ARBA00023163"/>
    </source>
</evidence>
<dbReference type="Gene3D" id="1.10.1740.10">
    <property type="match status" value="1"/>
</dbReference>
<gene>
    <name evidence="8" type="ordered locus">Oter_1849</name>
</gene>
<evidence type="ECO:0000313" key="8">
    <source>
        <dbReference type="EMBL" id="ACB75132.1"/>
    </source>
</evidence>
<dbReference type="KEGG" id="ote:Oter_1849"/>
<evidence type="ECO:0000313" key="9">
    <source>
        <dbReference type="Proteomes" id="UP000007013"/>
    </source>
</evidence>
<keyword evidence="5" id="KW-0812">Transmembrane</keyword>
<feature type="transmembrane region" description="Helical" evidence="5">
    <location>
        <begin position="241"/>
        <end position="260"/>
    </location>
</feature>
<dbReference type="InterPro" id="IPR014284">
    <property type="entry name" value="RNA_pol_sigma-70_dom"/>
</dbReference>
<evidence type="ECO:0000256" key="1">
    <source>
        <dbReference type="ARBA" id="ARBA00010641"/>
    </source>
</evidence>
<protein>
    <submittedName>
        <fullName evidence="8">RNA polymerase, sigma-24 subunit, ECF subfamily</fullName>
    </submittedName>
</protein>
<feature type="domain" description="RNA polymerase sigma factor 70 region 4 type 2" evidence="7">
    <location>
        <begin position="132"/>
        <end position="183"/>
    </location>
</feature>
<dbReference type="InterPro" id="IPR007627">
    <property type="entry name" value="RNA_pol_sigma70_r2"/>
</dbReference>
<feature type="transmembrane region" description="Helical" evidence="5">
    <location>
        <begin position="419"/>
        <end position="438"/>
    </location>
</feature>
<keyword evidence="2" id="KW-0805">Transcription regulation</keyword>
<dbReference type="Pfam" id="PF08281">
    <property type="entry name" value="Sigma70_r4_2"/>
    <property type="match status" value="1"/>
</dbReference>
<evidence type="ECO:0000259" key="7">
    <source>
        <dbReference type="Pfam" id="PF08281"/>
    </source>
</evidence>
<dbReference type="InterPro" id="IPR039425">
    <property type="entry name" value="RNA_pol_sigma-70-like"/>
</dbReference>
<dbReference type="PANTHER" id="PTHR43133">
    <property type="entry name" value="RNA POLYMERASE ECF-TYPE SIGMA FACTO"/>
    <property type="match status" value="1"/>
</dbReference>
<dbReference type="InterPro" id="IPR013249">
    <property type="entry name" value="RNA_pol_sigma70_r4_t2"/>
</dbReference>
<feature type="domain" description="RNA polymerase sigma-70 region 2" evidence="6">
    <location>
        <begin position="32"/>
        <end position="97"/>
    </location>
</feature>
<dbReference type="GO" id="GO:0016987">
    <property type="term" value="F:sigma factor activity"/>
    <property type="evidence" value="ECO:0007669"/>
    <property type="project" value="UniProtKB-KW"/>
</dbReference>
<evidence type="ECO:0000256" key="3">
    <source>
        <dbReference type="ARBA" id="ARBA00023082"/>
    </source>
</evidence>
<dbReference type="InterPro" id="IPR013324">
    <property type="entry name" value="RNA_pol_sigma_r3/r4-like"/>
</dbReference>
<dbReference type="Gene3D" id="1.10.10.10">
    <property type="entry name" value="Winged helix-like DNA-binding domain superfamily/Winged helix DNA-binding domain"/>
    <property type="match status" value="1"/>
</dbReference>
<feature type="transmembrane region" description="Helical" evidence="5">
    <location>
        <begin position="315"/>
        <end position="336"/>
    </location>
</feature>
<keyword evidence="9" id="KW-1185">Reference proteome</keyword>